<feature type="domain" description="Inosine/uridine-preferring nucleoside hydrolase" evidence="3">
    <location>
        <begin position="5"/>
        <end position="301"/>
    </location>
</feature>
<proteinExistence type="predicted"/>
<evidence type="ECO:0000313" key="4">
    <source>
        <dbReference type="EMBL" id="MDC0710778.1"/>
    </source>
</evidence>
<gene>
    <name evidence="4" type="ORF">POL68_20040</name>
</gene>
<dbReference type="EMBL" id="JAQNDM010000002">
    <property type="protein sequence ID" value="MDC0710778.1"/>
    <property type="molecule type" value="Genomic_DNA"/>
</dbReference>
<dbReference type="InterPro" id="IPR001910">
    <property type="entry name" value="Inosine/uridine_hydrolase_dom"/>
</dbReference>
<protein>
    <submittedName>
        <fullName evidence="4">Nucleoside hydrolase</fullName>
    </submittedName>
</protein>
<dbReference type="Proteomes" id="UP001221838">
    <property type="component" value="Unassembled WGS sequence"/>
</dbReference>
<dbReference type="InterPro" id="IPR023186">
    <property type="entry name" value="IUNH"/>
</dbReference>
<evidence type="ECO:0000259" key="3">
    <source>
        <dbReference type="Pfam" id="PF01156"/>
    </source>
</evidence>
<evidence type="ECO:0000256" key="2">
    <source>
        <dbReference type="ARBA" id="ARBA00023295"/>
    </source>
</evidence>
<reference evidence="4 5" key="1">
    <citation type="submission" date="2022-11" db="EMBL/GenBank/DDBJ databases">
        <title>Minimal conservation of predation-associated metabolite biosynthetic gene clusters underscores biosynthetic potential of Myxococcota including descriptions for ten novel species: Archangium lansinium sp. nov., Myxococcus landrumus sp. nov., Nannocystis bai.</title>
        <authorList>
            <person name="Ahearne A."/>
            <person name="Stevens C."/>
            <person name="Dowd S."/>
        </authorList>
    </citation>
    <scope>NUCLEOTIDE SEQUENCE [LARGE SCALE GENOMIC DNA]</scope>
    <source>
        <strain evidence="4 5">NCWAL01</strain>
    </source>
</reference>
<sequence>MTIPVIIDTDVALDDYMAILYLLLNPAVEVIGITTTGVGAAHLSAGTQNVLNLLNLANQTGIPVAPGTSAPLSFSNVFPSSWRTVVDNLYYIPLAQSAASAQPPGSAVQFLHDTLTQYGSPVTLLSIGGGTNLGTLFQTYNHVSWPQYISRIFMMGGAITAPGNVNAFNPDYNNTVAEWNIFIDPLGANTVLQSEVPVTLIPLDASNQAQLDLDFYETLMGMVASPQGNAIQNAVAAFIFAGLSTQLETIAQPAQSVNGYYLWDPLAAIALTDTHNQIVTIAQETLSVNLTLNEEQDASGAIQTNSGCSNGVVTTVDGNAAKVALLSTWTGYSKDVIAARLRSPRARRSSRASK</sequence>
<evidence type="ECO:0000256" key="1">
    <source>
        <dbReference type="ARBA" id="ARBA00022801"/>
    </source>
</evidence>
<dbReference type="GO" id="GO:0016787">
    <property type="term" value="F:hydrolase activity"/>
    <property type="evidence" value="ECO:0007669"/>
    <property type="project" value="UniProtKB-KW"/>
</dbReference>
<keyword evidence="2" id="KW-0326">Glycosidase</keyword>
<accession>A0ABT5DDB6</accession>
<dbReference type="Gene3D" id="3.90.245.10">
    <property type="entry name" value="Ribonucleoside hydrolase-like"/>
    <property type="match status" value="1"/>
</dbReference>
<dbReference type="PANTHER" id="PTHR12304:SF46">
    <property type="entry name" value="INOSINE-ADENOSINE-GUANOSINE-NUCLEOSIDE HYDROLASE"/>
    <property type="match status" value="1"/>
</dbReference>
<dbReference type="PANTHER" id="PTHR12304">
    <property type="entry name" value="INOSINE-URIDINE PREFERRING NUCLEOSIDE HYDROLASE"/>
    <property type="match status" value="1"/>
</dbReference>
<evidence type="ECO:0000313" key="5">
    <source>
        <dbReference type="Proteomes" id="UP001221838"/>
    </source>
</evidence>
<name>A0ABT5DDB6_9BACT</name>
<keyword evidence="1 4" id="KW-0378">Hydrolase</keyword>
<dbReference type="RefSeq" id="WP_272140537.1">
    <property type="nucleotide sequence ID" value="NZ_JAQNDM010000002.1"/>
</dbReference>
<organism evidence="4 5">
    <name type="scientific">Stigmatella ashevillensis</name>
    <dbReference type="NCBI Taxonomy" id="2995309"/>
    <lineage>
        <taxon>Bacteria</taxon>
        <taxon>Pseudomonadati</taxon>
        <taxon>Myxococcota</taxon>
        <taxon>Myxococcia</taxon>
        <taxon>Myxococcales</taxon>
        <taxon>Cystobacterineae</taxon>
        <taxon>Archangiaceae</taxon>
        <taxon>Stigmatella</taxon>
    </lineage>
</organism>
<dbReference type="Pfam" id="PF01156">
    <property type="entry name" value="IU_nuc_hydro"/>
    <property type="match status" value="1"/>
</dbReference>
<comment type="caution">
    <text evidence="4">The sequence shown here is derived from an EMBL/GenBank/DDBJ whole genome shotgun (WGS) entry which is preliminary data.</text>
</comment>
<dbReference type="SUPFAM" id="SSF53590">
    <property type="entry name" value="Nucleoside hydrolase"/>
    <property type="match status" value="1"/>
</dbReference>
<dbReference type="InterPro" id="IPR036452">
    <property type="entry name" value="Ribo_hydro-like"/>
</dbReference>
<keyword evidence="5" id="KW-1185">Reference proteome</keyword>